<keyword evidence="6 11" id="KW-0548">Nucleotidyltransferase</keyword>
<name>A0A2X1UM06_9BURK</name>
<dbReference type="InterPro" id="IPR016195">
    <property type="entry name" value="Pol/histidinol_Pase-like"/>
</dbReference>
<dbReference type="GO" id="GO:0003887">
    <property type="term" value="F:DNA-directed DNA polymerase activity"/>
    <property type="evidence" value="ECO:0007669"/>
    <property type="project" value="UniProtKB-KW"/>
</dbReference>
<organism evidence="11 12">
    <name type="scientific">Oligella urethralis</name>
    <dbReference type="NCBI Taxonomy" id="90245"/>
    <lineage>
        <taxon>Bacteria</taxon>
        <taxon>Pseudomonadati</taxon>
        <taxon>Pseudomonadota</taxon>
        <taxon>Betaproteobacteria</taxon>
        <taxon>Burkholderiales</taxon>
        <taxon>Alcaligenaceae</taxon>
        <taxon>Oligella</taxon>
    </lineage>
</organism>
<proteinExistence type="predicted"/>
<dbReference type="AlphaFoldDB" id="A0A2X1UM06"/>
<keyword evidence="8" id="KW-0239">DNA-directed DNA polymerase</keyword>
<evidence type="ECO:0000256" key="3">
    <source>
        <dbReference type="ARBA" id="ARBA00019114"/>
    </source>
</evidence>
<dbReference type="NCBIfam" id="NF004226">
    <property type="entry name" value="PRK05673.1"/>
    <property type="match status" value="1"/>
</dbReference>
<dbReference type="Pfam" id="PF14579">
    <property type="entry name" value="HHH_6"/>
    <property type="match status" value="1"/>
</dbReference>
<dbReference type="GO" id="GO:0008408">
    <property type="term" value="F:3'-5' exonuclease activity"/>
    <property type="evidence" value="ECO:0007669"/>
    <property type="project" value="InterPro"/>
</dbReference>
<dbReference type="InterPro" id="IPR011708">
    <property type="entry name" value="DNA_pol3_alpha_NTPase_dom"/>
</dbReference>
<dbReference type="Gene3D" id="1.10.10.1600">
    <property type="entry name" value="Bacterial DNA polymerase III alpha subunit, thumb domain"/>
    <property type="match status" value="1"/>
</dbReference>
<dbReference type="Proteomes" id="UP000250242">
    <property type="component" value="Unassembled WGS sequence"/>
</dbReference>
<dbReference type="InterPro" id="IPR049821">
    <property type="entry name" value="PolIIIA_DnaE1_PHP"/>
</dbReference>
<keyword evidence="5 11" id="KW-0808">Transferase</keyword>
<dbReference type="CDD" id="cd07433">
    <property type="entry name" value="PHP_PolIIIA_DnaE1"/>
    <property type="match status" value="1"/>
</dbReference>
<dbReference type="Gene3D" id="3.20.20.140">
    <property type="entry name" value="Metal-dependent hydrolases"/>
    <property type="match status" value="1"/>
</dbReference>
<reference evidence="11 12" key="1">
    <citation type="submission" date="2018-06" db="EMBL/GenBank/DDBJ databases">
        <authorList>
            <consortium name="Pathogen Informatics"/>
            <person name="Doyle S."/>
        </authorList>
    </citation>
    <scope>NUCLEOTIDE SEQUENCE [LARGE SCALE GENOMIC DNA]</scope>
    <source>
        <strain evidence="11 12">NCTC11009</strain>
    </source>
</reference>
<dbReference type="PANTHER" id="PTHR32294">
    <property type="entry name" value="DNA POLYMERASE III SUBUNIT ALPHA"/>
    <property type="match status" value="1"/>
</dbReference>
<evidence type="ECO:0000313" key="11">
    <source>
        <dbReference type="EMBL" id="SPY08212.1"/>
    </source>
</evidence>
<dbReference type="GO" id="GO:0006260">
    <property type="term" value="P:DNA replication"/>
    <property type="evidence" value="ECO:0007669"/>
    <property type="project" value="UniProtKB-KW"/>
</dbReference>
<dbReference type="PANTHER" id="PTHR32294:SF0">
    <property type="entry name" value="DNA POLYMERASE III SUBUNIT ALPHA"/>
    <property type="match status" value="1"/>
</dbReference>
<gene>
    <name evidence="11" type="primary">dnaE</name>
    <name evidence="11" type="ORF">NCTC11009_01436</name>
</gene>
<evidence type="ECO:0000256" key="6">
    <source>
        <dbReference type="ARBA" id="ARBA00022695"/>
    </source>
</evidence>
<evidence type="ECO:0000256" key="2">
    <source>
        <dbReference type="ARBA" id="ARBA00012417"/>
    </source>
</evidence>
<comment type="subcellular location">
    <subcellularLocation>
        <location evidence="1">Cytoplasm</location>
    </subcellularLocation>
</comment>
<dbReference type="Pfam" id="PF07733">
    <property type="entry name" value="DNA_pol3_alpha"/>
    <property type="match status" value="1"/>
</dbReference>
<evidence type="ECO:0000259" key="10">
    <source>
        <dbReference type="SMART" id="SM00481"/>
    </source>
</evidence>
<keyword evidence="4" id="KW-0963">Cytoplasm</keyword>
<dbReference type="InterPro" id="IPR004805">
    <property type="entry name" value="DnaE2/DnaE/PolC"/>
</dbReference>
<dbReference type="InterPro" id="IPR040982">
    <property type="entry name" value="DNA_pol3_finger"/>
</dbReference>
<dbReference type="InterPro" id="IPR029460">
    <property type="entry name" value="DNAPol_HHH"/>
</dbReference>
<dbReference type="NCBIfam" id="TIGR00594">
    <property type="entry name" value="polc"/>
    <property type="match status" value="1"/>
</dbReference>
<evidence type="ECO:0000256" key="7">
    <source>
        <dbReference type="ARBA" id="ARBA00022705"/>
    </source>
</evidence>
<evidence type="ECO:0000256" key="4">
    <source>
        <dbReference type="ARBA" id="ARBA00022490"/>
    </source>
</evidence>
<evidence type="ECO:0000256" key="8">
    <source>
        <dbReference type="ARBA" id="ARBA00022932"/>
    </source>
</evidence>
<dbReference type="InterPro" id="IPR041931">
    <property type="entry name" value="DNA_pol3_alpha_thumb_dom"/>
</dbReference>
<protein>
    <recommendedName>
        <fullName evidence="3">DNA polymerase III subunit alpha</fullName>
        <ecNumber evidence="2">2.7.7.7</ecNumber>
    </recommendedName>
</protein>
<dbReference type="EC" id="2.7.7.7" evidence="2"/>
<comment type="catalytic activity">
    <reaction evidence="9">
        <text>DNA(n) + a 2'-deoxyribonucleoside 5'-triphosphate = DNA(n+1) + diphosphate</text>
        <dbReference type="Rhea" id="RHEA:22508"/>
        <dbReference type="Rhea" id="RHEA-COMP:17339"/>
        <dbReference type="Rhea" id="RHEA-COMP:17340"/>
        <dbReference type="ChEBI" id="CHEBI:33019"/>
        <dbReference type="ChEBI" id="CHEBI:61560"/>
        <dbReference type="ChEBI" id="CHEBI:173112"/>
        <dbReference type="EC" id="2.7.7.7"/>
    </reaction>
</comment>
<evidence type="ECO:0000256" key="1">
    <source>
        <dbReference type="ARBA" id="ARBA00004496"/>
    </source>
</evidence>
<dbReference type="GO" id="GO:0005737">
    <property type="term" value="C:cytoplasm"/>
    <property type="evidence" value="ECO:0007669"/>
    <property type="project" value="UniProtKB-SubCell"/>
</dbReference>
<evidence type="ECO:0000256" key="9">
    <source>
        <dbReference type="ARBA" id="ARBA00049244"/>
    </source>
</evidence>
<dbReference type="RefSeq" id="WP_113062601.1">
    <property type="nucleotide sequence ID" value="NZ_UATH01000001.1"/>
</dbReference>
<sequence length="1180" mass="132280">MSDTLLATAESGAAELSATPAFVHLRTHSEYSVVDGTIRIGDMIKQAKAFNQPALALSDLGNLFGYIKFYKAARQAGIKPIAACDFWIDNPQDEKKPYRCLLIARNHAGYLQLCRLISRSWIDNPQIDRGQLKPEWLADPAETDGLILLSGARAGDIGQALEVGRFEQALSLAEHWAKLFPNRFYIELQRAGFEGDERYVQEALKLSQEAHLPVVATHPIQFLKADDFDVHEVRVCIAEGEVLANANRSKRFNSQQYFPSSEEMLDKFSDIPSATMNAVEIAKRCNLTIQLGKPNLPDFETPEGMTLDEYLISLSHQGLDKRLEFLFPDAEERAKQEPAYRERLALECKIIIDMGFPGYFLIVQDFINWGKSNGVPVGPGRGSGAGSLVAYSLGITDLDPIRYDLLFERFLNPERVSMPDFDIDFCQDQREKVIDYVKEKYGRDAVSQIATFGTLGAKAVVRDVGRVLEMPYSLCDGLSKLIPFNPAKPWSLSDAMEGEPEFRRRYEQDEEVKSIVDASLPLEGLVRNVGMHAGGVLIAPGKLTDFCPLYCQPGHSGSVVSQYDKDDVEQAGLVKFDFLGLRNLTILDWAVRYVQRFNQGQEAFDIMAVPLDDPATYQLLSEGNTTAVFQLESRGMKELLRKLVPSTFEDVIAVLALFRPGPLDSGMVDDFVNRKHGRAEVDYFHPDLTSTLESTYGVIVYQEQVMLISQIIGGYSLGGADLLRRAMGKKKPEEMARHRKIFEEGAIQKGYDGEMAKNLFDLMEKFAGYGFNKSHSAAYALISYQTAWLKHYYPAEFMAATLSSDMDDTAKIEIFWRDALDNGLSILPVDINHSQYRFEPVPDQHQKESGTIRTIRYGMGGVKGVGESAIENILKARELGGEFKDLYDFCSRIDRHTVNKRAIEALIRAGAFDALEPNRRALLGSLAKAIEAAEQKALNADQVSLFGDDSGDIVAHEIQGIKPWSLYEALLEEKRALGFYFSHHLFDVWRDEVRRFAPTPLASLKESRSSQWVAGVLTASRAFQLKDKDERLYFLLIDDGSAQIEVTCDAHLYESCRHLINTDDLLLVQARVSRSSFNNTIRINATALYNLQSARESVATDLTLVLNEAISPKQLHVLMNPFRAEPENGFPGVAVKIQYQPDPATQCEIMLGEEWRVRLNPQLLEGLSAREEISSIEVNY</sequence>
<feature type="domain" description="Polymerase/histidinol phosphatase N-terminal" evidence="10">
    <location>
        <begin position="23"/>
        <end position="90"/>
    </location>
</feature>
<dbReference type="InterPro" id="IPR004013">
    <property type="entry name" value="PHP_dom"/>
</dbReference>
<dbReference type="Pfam" id="PF17657">
    <property type="entry name" value="DNA_pol3_finger"/>
    <property type="match status" value="1"/>
</dbReference>
<evidence type="ECO:0000256" key="5">
    <source>
        <dbReference type="ARBA" id="ARBA00022679"/>
    </source>
</evidence>
<dbReference type="EMBL" id="UATH01000001">
    <property type="protein sequence ID" value="SPY08212.1"/>
    <property type="molecule type" value="Genomic_DNA"/>
</dbReference>
<dbReference type="InterPro" id="IPR003141">
    <property type="entry name" value="Pol/His_phosphatase_N"/>
</dbReference>
<evidence type="ECO:0000313" key="12">
    <source>
        <dbReference type="Proteomes" id="UP000250242"/>
    </source>
</evidence>
<dbReference type="CDD" id="cd04485">
    <property type="entry name" value="DnaE_OBF"/>
    <property type="match status" value="1"/>
</dbReference>
<accession>A0A2X1UM06</accession>
<dbReference type="SMART" id="SM00481">
    <property type="entry name" value="POLIIIAc"/>
    <property type="match status" value="1"/>
</dbReference>
<dbReference type="Gene3D" id="1.10.150.870">
    <property type="match status" value="1"/>
</dbReference>
<dbReference type="Pfam" id="PF02811">
    <property type="entry name" value="PHP"/>
    <property type="match status" value="1"/>
</dbReference>
<keyword evidence="7" id="KW-0235">DNA replication</keyword>
<dbReference type="SUPFAM" id="SSF89550">
    <property type="entry name" value="PHP domain-like"/>
    <property type="match status" value="1"/>
</dbReference>